<dbReference type="CDD" id="cd00067">
    <property type="entry name" value="GAL4"/>
    <property type="match status" value="1"/>
</dbReference>
<evidence type="ECO:0000256" key="3">
    <source>
        <dbReference type="ARBA" id="ARBA00023163"/>
    </source>
</evidence>
<dbReference type="RefSeq" id="XP_045280611.1">
    <property type="nucleotide sequence ID" value="XM_045425975.1"/>
</dbReference>
<sequence>MSSNKLMHDPQMARNTDQKRKFRLGEEPLGSDNSPSFFLMNFGYLGAYRECDVGEFSLSAFPGQYLIKVGVICDTERKRQRLIGTGVLWRLKKRKIRCNRQTPCSNCVRSKNSACIYGNDLAETLQPNLAPAMKSQQPSHSAPTIESSAFGRSLMSLGRPVSSIVNSSTAPSTTPSRLSYEVDYLKNRVRQLEERSSQVTAKAAAAPICPAVCITPLTTRRIPSRHWGDQAA</sequence>
<protein>
    <recommendedName>
        <fullName evidence="5">Zn(2)-C6 fungal-type domain-containing protein</fullName>
    </recommendedName>
</protein>
<evidence type="ECO:0000256" key="2">
    <source>
        <dbReference type="ARBA" id="ARBA00023125"/>
    </source>
</evidence>
<gene>
    <name evidence="6" type="ORF">BDCG_16776</name>
</gene>
<dbReference type="Pfam" id="PF00172">
    <property type="entry name" value="Zn_clus"/>
    <property type="match status" value="1"/>
</dbReference>
<evidence type="ECO:0000256" key="4">
    <source>
        <dbReference type="ARBA" id="ARBA00023242"/>
    </source>
</evidence>
<dbReference type="InterPro" id="IPR036864">
    <property type="entry name" value="Zn2-C6_fun-type_DNA-bd_sf"/>
</dbReference>
<accession>A0ABX2VUN6</accession>
<dbReference type="InterPro" id="IPR001138">
    <property type="entry name" value="Zn2Cys6_DnaBD"/>
</dbReference>
<name>A0ABX2VUN6_AJEDR</name>
<evidence type="ECO:0000259" key="5">
    <source>
        <dbReference type="Pfam" id="PF00172"/>
    </source>
</evidence>
<reference evidence="7" key="1">
    <citation type="journal article" date="2015" name="PLoS Genet.">
        <title>The dynamic genome and transcriptome of the human fungal pathogen Blastomyces and close relative Emmonsia.</title>
        <authorList>
            <person name="Munoz J.F."/>
            <person name="Gauthier G.M."/>
            <person name="Desjardins C.A."/>
            <person name="Gallo J.E."/>
            <person name="Holder J."/>
            <person name="Sullivan T.D."/>
            <person name="Marty A.J."/>
            <person name="Carmen J.C."/>
            <person name="Chen Z."/>
            <person name="Ding L."/>
            <person name="Gujja S."/>
            <person name="Magrini V."/>
            <person name="Misas E."/>
            <person name="Mitreva M."/>
            <person name="Priest M."/>
            <person name="Saif S."/>
            <person name="Whiston E.A."/>
            <person name="Young S."/>
            <person name="Zeng Q."/>
            <person name="Goldman W.E."/>
            <person name="Mardis E.R."/>
            <person name="Taylor J.W."/>
            <person name="McEwen J.G."/>
            <person name="Clay O.K."/>
            <person name="Klein B.S."/>
            <person name="Cuomo C.A."/>
        </authorList>
    </citation>
    <scope>NUCLEOTIDE SEQUENCE [LARGE SCALE GENOMIC DNA]</scope>
    <source>
        <strain evidence="7">ER-3 / ATCC MYA-2586</strain>
    </source>
</reference>
<evidence type="ECO:0000313" key="7">
    <source>
        <dbReference type="Proteomes" id="UP000002039"/>
    </source>
</evidence>
<dbReference type="Proteomes" id="UP000002039">
    <property type="component" value="Unassembled WGS sequence"/>
</dbReference>
<evidence type="ECO:0000256" key="1">
    <source>
        <dbReference type="ARBA" id="ARBA00023015"/>
    </source>
</evidence>
<dbReference type="Gene3D" id="4.10.240.10">
    <property type="entry name" value="Zn(2)-C6 fungal-type DNA-binding domain"/>
    <property type="match status" value="1"/>
</dbReference>
<keyword evidence="2" id="KW-0238">DNA-binding</keyword>
<dbReference type="GeneID" id="69031668"/>
<feature type="domain" description="Zn(2)-C6 fungal-type" evidence="5">
    <location>
        <begin position="92"/>
        <end position="117"/>
    </location>
</feature>
<dbReference type="EMBL" id="EQ999975">
    <property type="protein sequence ID" value="OAT00884.1"/>
    <property type="molecule type" value="Genomic_DNA"/>
</dbReference>
<proteinExistence type="predicted"/>
<keyword evidence="3" id="KW-0804">Transcription</keyword>
<keyword evidence="1" id="KW-0805">Transcription regulation</keyword>
<keyword evidence="7" id="KW-1185">Reference proteome</keyword>
<keyword evidence="4" id="KW-0539">Nucleus</keyword>
<evidence type="ECO:0000313" key="6">
    <source>
        <dbReference type="EMBL" id="OAT00884.1"/>
    </source>
</evidence>
<organism evidence="6 7">
    <name type="scientific">Ajellomyces dermatitidis (strain ER-3 / ATCC MYA-2586)</name>
    <name type="common">Blastomyces dermatitidis</name>
    <dbReference type="NCBI Taxonomy" id="559297"/>
    <lineage>
        <taxon>Eukaryota</taxon>
        <taxon>Fungi</taxon>
        <taxon>Dikarya</taxon>
        <taxon>Ascomycota</taxon>
        <taxon>Pezizomycotina</taxon>
        <taxon>Eurotiomycetes</taxon>
        <taxon>Eurotiomycetidae</taxon>
        <taxon>Onygenales</taxon>
        <taxon>Ajellomycetaceae</taxon>
        <taxon>Blastomyces</taxon>
    </lineage>
</organism>